<dbReference type="AlphaFoldDB" id="A0AAP0CBG3"/>
<name>A0AAP0CBG3_9ASTR</name>
<dbReference type="Proteomes" id="UP001408789">
    <property type="component" value="Unassembled WGS sequence"/>
</dbReference>
<comment type="caution">
    <text evidence="6">The sequence shown here is derived from an EMBL/GenBank/DDBJ whole genome shotgun (WGS) entry which is preliminary data.</text>
</comment>
<evidence type="ECO:0000313" key="6">
    <source>
        <dbReference type="EMBL" id="KAK9053501.1"/>
    </source>
</evidence>
<organism evidence="6 7">
    <name type="scientific">Deinandra increscens subsp. villosa</name>
    <dbReference type="NCBI Taxonomy" id="3103831"/>
    <lineage>
        <taxon>Eukaryota</taxon>
        <taxon>Viridiplantae</taxon>
        <taxon>Streptophyta</taxon>
        <taxon>Embryophyta</taxon>
        <taxon>Tracheophyta</taxon>
        <taxon>Spermatophyta</taxon>
        <taxon>Magnoliopsida</taxon>
        <taxon>eudicotyledons</taxon>
        <taxon>Gunneridae</taxon>
        <taxon>Pentapetalae</taxon>
        <taxon>asterids</taxon>
        <taxon>campanulids</taxon>
        <taxon>Asterales</taxon>
        <taxon>Asteraceae</taxon>
        <taxon>Asteroideae</taxon>
        <taxon>Heliantheae alliance</taxon>
        <taxon>Madieae</taxon>
        <taxon>Madiinae</taxon>
        <taxon>Deinandra</taxon>
    </lineage>
</organism>
<evidence type="ECO:0000313" key="7">
    <source>
        <dbReference type="Proteomes" id="UP001408789"/>
    </source>
</evidence>
<dbReference type="GO" id="GO:0003677">
    <property type="term" value="F:DNA binding"/>
    <property type="evidence" value="ECO:0007669"/>
    <property type="project" value="UniProtKB-KW"/>
</dbReference>
<keyword evidence="2" id="KW-0805">Transcription regulation</keyword>
<evidence type="ECO:0000256" key="1">
    <source>
        <dbReference type="ARBA" id="ARBA00004123"/>
    </source>
</evidence>
<dbReference type="GO" id="GO:0005634">
    <property type="term" value="C:nucleus"/>
    <property type="evidence" value="ECO:0007669"/>
    <property type="project" value="UniProtKB-SubCell"/>
</dbReference>
<evidence type="ECO:0000256" key="3">
    <source>
        <dbReference type="ARBA" id="ARBA00023125"/>
    </source>
</evidence>
<keyword evidence="3" id="KW-0238">DNA-binding</keyword>
<dbReference type="EMBL" id="JBCNJP010000027">
    <property type="protein sequence ID" value="KAK9053501.1"/>
    <property type="molecule type" value="Genomic_DNA"/>
</dbReference>
<evidence type="ECO:0000256" key="2">
    <source>
        <dbReference type="ARBA" id="ARBA00023015"/>
    </source>
</evidence>
<dbReference type="InterPro" id="IPR015300">
    <property type="entry name" value="DNA-bd_pseudobarrel_sf"/>
</dbReference>
<dbReference type="SUPFAM" id="SSF101936">
    <property type="entry name" value="DNA-binding pseudobarrel domain"/>
    <property type="match status" value="1"/>
</dbReference>
<proteinExistence type="predicted"/>
<reference evidence="6 7" key="1">
    <citation type="submission" date="2024-04" db="EMBL/GenBank/DDBJ databases">
        <title>The reference genome of an endangered Asteraceae, Deinandra increscens subsp. villosa, native to the Central Coast of California.</title>
        <authorList>
            <person name="Guilliams M."/>
            <person name="Hasenstab-Lehman K."/>
            <person name="Meyer R."/>
            <person name="Mcevoy S."/>
        </authorList>
    </citation>
    <scope>NUCLEOTIDE SEQUENCE [LARGE SCALE GENOMIC DNA]</scope>
    <source>
        <tissue evidence="6">Leaf</tissue>
    </source>
</reference>
<accession>A0AAP0CBG3</accession>
<sequence>MLGRLATRDGLARRHVPIENLLRPLCIEALVSAEHLFTGCFVAMVVWQAISEWCNIEQIFAFSVTDLLQTPKLPSGDGGCDPYWLLVYLRFPARLARLANLQHEMEVELFYEDGNGEPFEVRQEMNMGRPRFNISGWMGFVNDKGIHLGQELRLRHRLEASYKVQLRPLWDLTEHILVDNCVIRRNHMMDICERFLLNLIKLAPLLHSHLGTTKDESWIIYHFSQMESSWKQVPPALNKFTNTLEKNLGITYCCLQLLADVKLDGDGGSAVSDGSHMSKSILDLSNDGVLAVKIIDNCMMLHGKVQRKTDCDLITDDGGDRYILSLLQIWLAWEEERPS</sequence>
<comment type="subcellular location">
    <subcellularLocation>
        <location evidence="1">Nucleus</location>
    </subcellularLocation>
</comment>
<protein>
    <submittedName>
        <fullName evidence="6">Uncharacterized protein</fullName>
    </submittedName>
</protein>
<keyword evidence="7" id="KW-1185">Reference proteome</keyword>
<keyword evidence="5" id="KW-0539">Nucleus</keyword>
<gene>
    <name evidence="6" type="ORF">SSX86_030135</name>
</gene>
<evidence type="ECO:0000256" key="4">
    <source>
        <dbReference type="ARBA" id="ARBA00023163"/>
    </source>
</evidence>
<evidence type="ECO:0000256" key="5">
    <source>
        <dbReference type="ARBA" id="ARBA00023242"/>
    </source>
</evidence>
<keyword evidence="4" id="KW-0804">Transcription</keyword>